<reference evidence="2 3" key="1">
    <citation type="journal article" date="2017" name="Gigascience">
        <title>Genome sequence of the small brown planthopper, Laodelphax striatellus.</title>
        <authorList>
            <person name="Zhu J."/>
            <person name="Jiang F."/>
            <person name="Wang X."/>
            <person name="Yang P."/>
            <person name="Bao Y."/>
            <person name="Zhao W."/>
            <person name="Wang W."/>
            <person name="Lu H."/>
            <person name="Wang Q."/>
            <person name="Cui N."/>
            <person name="Li J."/>
            <person name="Chen X."/>
            <person name="Luo L."/>
            <person name="Yu J."/>
            <person name="Kang L."/>
            <person name="Cui F."/>
        </authorList>
    </citation>
    <scope>NUCLEOTIDE SEQUENCE [LARGE SCALE GENOMIC DNA]</scope>
    <source>
        <strain evidence="2">Lst14</strain>
    </source>
</reference>
<organism evidence="2 3">
    <name type="scientific">Laodelphax striatellus</name>
    <name type="common">Small brown planthopper</name>
    <name type="synonym">Delphax striatella</name>
    <dbReference type="NCBI Taxonomy" id="195883"/>
    <lineage>
        <taxon>Eukaryota</taxon>
        <taxon>Metazoa</taxon>
        <taxon>Ecdysozoa</taxon>
        <taxon>Arthropoda</taxon>
        <taxon>Hexapoda</taxon>
        <taxon>Insecta</taxon>
        <taxon>Pterygota</taxon>
        <taxon>Neoptera</taxon>
        <taxon>Paraneoptera</taxon>
        <taxon>Hemiptera</taxon>
        <taxon>Auchenorrhyncha</taxon>
        <taxon>Fulgoroidea</taxon>
        <taxon>Delphacidae</taxon>
        <taxon>Criomorphinae</taxon>
        <taxon>Laodelphax</taxon>
    </lineage>
</organism>
<dbReference type="EMBL" id="QKKF02009492">
    <property type="protein sequence ID" value="RZF45268.1"/>
    <property type="molecule type" value="Genomic_DNA"/>
</dbReference>
<comment type="caution">
    <text evidence="2">The sequence shown here is derived from an EMBL/GenBank/DDBJ whole genome shotgun (WGS) entry which is preliminary data.</text>
</comment>
<keyword evidence="1" id="KW-1133">Transmembrane helix</keyword>
<gene>
    <name evidence="2" type="ORF">LSTR_LSTR011096</name>
</gene>
<evidence type="ECO:0008006" key="4">
    <source>
        <dbReference type="Google" id="ProtNLM"/>
    </source>
</evidence>
<keyword evidence="1" id="KW-0472">Membrane</keyword>
<dbReference type="SMR" id="A0A482XIV6"/>
<dbReference type="PANTHER" id="PTHR36877">
    <property type="entry name" value="SMALL INTEGRAL MEMBRANE PROTEIN 13"/>
    <property type="match status" value="1"/>
</dbReference>
<protein>
    <recommendedName>
        <fullName evidence="4">Small integral membrane protein 13</fullName>
    </recommendedName>
</protein>
<proteinExistence type="predicted"/>
<name>A0A482XIV6_LAOST</name>
<dbReference type="PANTHER" id="PTHR36877:SF1">
    <property type="entry name" value="SMALL INTEGRAL MEMBRANE PROTEIN 13"/>
    <property type="match status" value="1"/>
</dbReference>
<accession>A0A482XIV6</accession>
<evidence type="ECO:0000256" key="1">
    <source>
        <dbReference type="SAM" id="Phobius"/>
    </source>
</evidence>
<keyword evidence="1" id="KW-0812">Transmembrane</keyword>
<dbReference type="Pfam" id="PF15938">
    <property type="entry name" value="DUF4750"/>
    <property type="match status" value="1"/>
</dbReference>
<sequence length="74" mass="8231">MELLLALVSIISSVVLVFLLVALGWFLVWKIFLSHFRFVRELLGGGTVDSGGSQVAAGEKSTRTLTRLKKLRRE</sequence>
<dbReference type="InterPro" id="IPR031851">
    <property type="entry name" value="DUF4750"/>
</dbReference>
<dbReference type="AlphaFoldDB" id="A0A482XIV6"/>
<evidence type="ECO:0000313" key="3">
    <source>
        <dbReference type="Proteomes" id="UP000291343"/>
    </source>
</evidence>
<evidence type="ECO:0000313" key="2">
    <source>
        <dbReference type="EMBL" id="RZF45268.1"/>
    </source>
</evidence>
<dbReference type="STRING" id="195883.A0A482XIV6"/>
<dbReference type="Proteomes" id="UP000291343">
    <property type="component" value="Unassembled WGS sequence"/>
</dbReference>
<dbReference type="FunCoup" id="A0A482XIV6">
    <property type="interactions" value="35"/>
</dbReference>
<keyword evidence="3" id="KW-1185">Reference proteome</keyword>
<feature type="transmembrane region" description="Helical" evidence="1">
    <location>
        <begin position="6"/>
        <end position="28"/>
    </location>
</feature>
<dbReference type="InParanoid" id="A0A482XIV6"/>